<feature type="region of interest" description="Disordered" evidence="12">
    <location>
        <begin position="1"/>
        <end position="31"/>
    </location>
</feature>
<keyword evidence="9" id="KW-0007">Acetylation</keyword>
<dbReference type="FunFam" id="3.30.40.10:FF:000055">
    <property type="entry name" value="Ubiquitin conjugation factor e4 a"/>
    <property type="match status" value="1"/>
</dbReference>
<comment type="subcellular location">
    <subcellularLocation>
        <location evidence="2">Cytoplasm</location>
    </subcellularLocation>
</comment>
<evidence type="ECO:0000256" key="2">
    <source>
        <dbReference type="ARBA" id="ARBA00004496"/>
    </source>
</evidence>
<protein>
    <recommendedName>
        <fullName evidence="11">Ubiquitin conjugation factor E4 A</fullName>
        <ecNumber evidence="5">2.3.2.27</ecNumber>
    </recommendedName>
</protein>
<dbReference type="SUPFAM" id="SSF48425">
    <property type="entry name" value="Sec7 domain"/>
    <property type="match status" value="1"/>
</dbReference>
<reference evidence="17" key="3">
    <citation type="submission" date="2020-05" db="UniProtKB">
        <authorList>
            <consortium name="EnsemblMetazoa"/>
        </authorList>
    </citation>
    <scope>IDENTIFICATION</scope>
    <source>
        <strain evidence="17">Jacobina</strain>
    </source>
</reference>
<dbReference type="Gene3D" id="1.10.1000.11">
    <property type="entry name" value="Arf Nucleotide-binding Site Opener,domain 2"/>
    <property type="match status" value="1"/>
</dbReference>
<dbReference type="InterPro" id="IPR001849">
    <property type="entry name" value="PH_domain"/>
</dbReference>
<dbReference type="EC" id="2.3.2.27" evidence="5"/>
<proteinExistence type="inferred from homology"/>
<organism evidence="17 18">
    <name type="scientific">Lutzomyia longipalpis</name>
    <name type="common">Sand fly</name>
    <dbReference type="NCBI Taxonomy" id="7200"/>
    <lineage>
        <taxon>Eukaryota</taxon>
        <taxon>Metazoa</taxon>
        <taxon>Ecdysozoa</taxon>
        <taxon>Arthropoda</taxon>
        <taxon>Hexapoda</taxon>
        <taxon>Insecta</taxon>
        <taxon>Pterygota</taxon>
        <taxon>Neoptera</taxon>
        <taxon>Endopterygota</taxon>
        <taxon>Diptera</taxon>
        <taxon>Nematocera</taxon>
        <taxon>Psychodoidea</taxon>
        <taxon>Psychodidae</taxon>
        <taxon>Lutzomyia</taxon>
        <taxon>Lutzomyia</taxon>
    </lineage>
</organism>
<dbReference type="GO" id="GO:0036503">
    <property type="term" value="P:ERAD pathway"/>
    <property type="evidence" value="ECO:0007669"/>
    <property type="project" value="InterPro"/>
</dbReference>
<dbReference type="CDD" id="cd00171">
    <property type="entry name" value="Sec7"/>
    <property type="match status" value="1"/>
</dbReference>
<dbReference type="GO" id="GO:0000209">
    <property type="term" value="P:protein polyubiquitination"/>
    <property type="evidence" value="ECO:0007669"/>
    <property type="project" value="TreeGrafter"/>
</dbReference>
<reference evidence="16" key="2">
    <citation type="journal article" date="2020" name="BMC">
        <title>Leishmania infection induces a limited differential gene expression in the sand fly midgut.</title>
        <authorList>
            <person name="Coutinho-Abreu I.V."/>
            <person name="Serafim T.D."/>
            <person name="Meneses C."/>
            <person name="Kamhawi S."/>
            <person name="Oliveira F."/>
            <person name="Valenzuela J.G."/>
        </authorList>
    </citation>
    <scope>NUCLEOTIDE SEQUENCE</scope>
    <source>
        <strain evidence="16">Jacobina</strain>
        <tissue evidence="16">Midgut</tissue>
    </source>
</reference>
<dbReference type="EMBL" id="AJWK01035201">
    <property type="status" value="NOT_ANNOTATED_CDS"/>
    <property type="molecule type" value="Genomic_DNA"/>
</dbReference>
<feature type="compositionally biased region" description="Polar residues" evidence="12">
    <location>
        <begin position="1782"/>
        <end position="1798"/>
    </location>
</feature>
<dbReference type="PROSITE" id="PS51698">
    <property type="entry name" value="U_BOX"/>
    <property type="match status" value="1"/>
</dbReference>
<dbReference type="SMART" id="SM00233">
    <property type="entry name" value="PH"/>
    <property type="match status" value="1"/>
</dbReference>
<dbReference type="InterPro" id="IPR011993">
    <property type="entry name" value="PH-like_dom_sf"/>
</dbReference>
<dbReference type="EMBL" id="AJWK01035204">
    <property type="status" value="NOT_ANNOTATED_CDS"/>
    <property type="molecule type" value="Genomic_DNA"/>
</dbReference>
<dbReference type="Pfam" id="PF01369">
    <property type="entry name" value="Sec7"/>
    <property type="match status" value="1"/>
</dbReference>
<evidence type="ECO:0000313" key="17">
    <source>
        <dbReference type="EnsemblMetazoa" id="LLOJ010001-PA"/>
    </source>
</evidence>
<name>A0A1B0CY03_LUTLO</name>
<evidence type="ECO:0000259" key="13">
    <source>
        <dbReference type="PROSITE" id="PS50003"/>
    </source>
</evidence>
<keyword evidence="7" id="KW-0808">Transferase</keyword>
<dbReference type="UniPathway" id="UPA00143"/>
<dbReference type="SMART" id="SM00222">
    <property type="entry name" value="Sec7"/>
    <property type="match status" value="1"/>
</dbReference>
<evidence type="ECO:0000256" key="10">
    <source>
        <dbReference type="ARBA" id="ARBA00037624"/>
    </source>
</evidence>
<dbReference type="InterPro" id="IPR013083">
    <property type="entry name" value="Znf_RING/FYVE/PHD"/>
</dbReference>
<comment type="catalytic activity">
    <reaction evidence="1">
        <text>S-ubiquitinyl-[E2 ubiquitin-conjugating enzyme]-L-cysteine + [acceptor protein]-L-lysine = [E2 ubiquitin-conjugating enzyme]-L-cysteine + N(6)-ubiquitinyl-[acceptor protein]-L-lysine.</text>
        <dbReference type="EC" id="2.3.2.27"/>
    </reaction>
</comment>
<dbReference type="FunFam" id="1.10.220.20:FF:000003">
    <property type="entry name" value="Cytohesin 1"/>
    <property type="match status" value="1"/>
</dbReference>
<feature type="domain" description="U-box" evidence="15">
    <location>
        <begin position="1645"/>
        <end position="1700"/>
    </location>
</feature>
<dbReference type="Proteomes" id="UP000092461">
    <property type="component" value="Unassembled WGS sequence"/>
</dbReference>
<evidence type="ECO:0000313" key="16">
    <source>
        <dbReference type="EMBL" id="MBC1172289.1"/>
    </source>
</evidence>
<dbReference type="PANTHER" id="PTHR13931:SF16">
    <property type="entry name" value="UBIQUITIN CONJUGATION FACTOR E4 A"/>
    <property type="match status" value="1"/>
</dbReference>
<dbReference type="CDD" id="cd01252">
    <property type="entry name" value="PH_GRP1-like"/>
    <property type="match status" value="1"/>
</dbReference>
<feature type="domain" description="SEC7" evidence="14">
    <location>
        <begin position="1911"/>
        <end position="2098"/>
    </location>
</feature>
<comment type="similarity">
    <text evidence="4">Belongs to the ubiquitin conjugation factor E4 family.</text>
</comment>
<evidence type="ECO:0000259" key="14">
    <source>
        <dbReference type="PROSITE" id="PS50190"/>
    </source>
</evidence>
<dbReference type="InterPro" id="IPR003613">
    <property type="entry name" value="Ubox_domain"/>
</dbReference>
<keyword evidence="6" id="KW-0963">Cytoplasm</keyword>
<feature type="domain" description="PH" evidence="13">
    <location>
        <begin position="2116"/>
        <end position="2231"/>
    </location>
</feature>
<dbReference type="VEuPathDB" id="VectorBase:LLONM1_007874"/>
<dbReference type="EMBL" id="AJWK01035199">
    <property type="status" value="NOT_ANNOTATED_CDS"/>
    <property type="molecule type" value="Genomic_DNA"/>
</dbReference>
<dbReference type="EMBL" id="AJWK01035200">
    <property type="status" value="NOT_ANNOTATED_CDS"/>
    <property type="molecule type" value="Genomic_DNA"/>
</dbReference>
<accession>A0A1B0CY03</accession>
<dbReference type="Gene3D" id="3.30.40.10">
    <property type="entry name" value="Zinc/RING finger domain, C3HC4 (zinc finger)"/>
    <property type="match status" value="1"/>
</dbReference>
<dbReference type="FunFam" id="1.10.1000.11:FF:000002">
    <property type="entry name" value="Cytohesin 1"/>
    <property type="match status" value="1"/>
</dbReference>
<evidence type="ECO:0000256" key="12">
    <source>
        <dbReference type="SAM" id="MobiDB-lite"/>
    </source>
</evidence>
<dbReference type="PROSITE" id="PS50003">
    <property type="entry name" value="PH_DOMAIN"/>
    <property type="match status" value="1"/>
</dbReference>
<evidence type="ECO:0000256" key="8">
    <source>
        <dbReference type="ARBA" id="ARBA00022786"/>
    </source>
</evidence>
<dbReference type="GO" id="GO:0034450">
    <property type="term" value="F:ubiquitin-ubiquitin ligase activity"/>
    <property type="evidence" value="ECO:0007669"/>
    <property type="project" value="InterPro"/>
</dbReference>
<dbReference type="Pfam" id="PF00169">
    <property type="entry name" value="PH"/>
    <property type="match status" value="1"/>
</dbReference>
<feature type="region of interest" description="Disordered" evidence="12">
    <location>
        <begin position="1779"/>
        <end position="1798"/>
    </location>
</feature>
<dbReference type="GO" id="GO:0005634">
    <property type="term" value="C:nucleus"/>
    <property type="evidence" value="ECO:0007669"/>
    <property type="project" value="TreeGrafter"/>
</dbReference>
<dbReference type="PROSITE" id="PS50190">
    <property type="entry name" value="SEC7"/>
    <property type="match status" value="1"/>
</dbReference>
<dbReference type="SUPFAM" id="SSF57850">
    <property type="entry name" value="RING/U-box"/>
    <property type="match status" value="1"/>
</dbReference>
<dbReference type="VEuPathDB" id="VectorBase:LLONM1_011793"/>
<evidence type="ECO:0000256" key="6">
    <source>
        <dbReference type="ARBA" id="ARBA00022490"/>
    </source>
</evidence>
<evidence type="ECO:0000256" key="9">
    <source>
        <dbReference type="ARBA" id="ARBA00022990"/>
    </source>
</evidence>
<dbReference type="Pfam" id="PF10408">
    <property type="entry name" value="Ufd2P_core"/>
    <property type="match status" value="4"/>
</dbReference>
<dbReference type="InterPro" id="IPR019474">
    <property type="entry name" value="Ub_conjug_fac_E4_core"/>
</dbReference>
<dbReference type="Pfam" id="PF04564">
    <property type="entry name" value="U-box"/>
    <property type="match status" value="1"/>
</dbReference>
<evidence type="ECO:0000256" key="7">
    <source>
        <dbReference type="ARBA" id="ARBA00022679"/>
    </source>
</evidence>
<dbReference type="EnsemblMetazoa" id="LLOJ010001-RA">
    <property type="protein sequence ID" value="LLOJ010001-PA"/>
    <property type="gene ID" value="LLOJ010001"/>
</dbReference>
<dbReference type="GO" id="GO:0005737">
    <property type="term" value="C:cytoplasm"/>
    <property type="evidence" value="ECO:0007669"/>
    <property type="project" value="UniProtKB-SubCell"/>
</dbReference>
<dbReference type="EMBL" id="AJWK01035202">
    <property type="status" value="NOT_ANNOTATED_CDS"/>
    <property type="molecule type" value="Genomic_DNA"/>
</dbReference>
<dbReference type="EMBL" id="AJWK01035203">
    <property type="status" value="NOT_ANNOTATED_CDS"/>
    <property type="molecule type" value="Genomic_DNA"/>
</dbReference>
<evidence type="ECO:0000256" key="3">
    <source>
        <dbReference type="ARBA" id="ARBA00004906"/>
    </source>
</evidence>
<dbReference type="PANTHER" id="PTHR13931">
    <property type="entry name" value="UBIQUITINATION FACTOR E4"/>
    <property type="match status" value="1"/>
</dbReference>
<evidence type="ECO:0000256" key="1">
    <source>
        <dbReference type="ARBA" id="ARBA00000900"/>
    </source>
</evidence>
<sequence>MEENPFSGLLTSQTSKEDFRKEPSGNPGNMLDKKVNAIIEKVLLVTLNKTPQRGRQLVFLEEVAERESLLSVDLLSQALFERLLLPNPWDFLVPTDVQDGEGGSVAEHRVFVYLCECLRRIEAARNENDSVTKEICEKISEAIIQNASTAIKQPDLYAEQSLWEQLLYIFSTSSGDLQIEGKFLNLVVKEVVASEGEESGMLLLQKIVHPFLQDVTQKVTRASLVTLDVWILSTLRCFVADKTNTALGRLLLDFSTPKKTVEEGVGGIAFAETLLGQLLSLSITPKRDEGTFEYYERPTEAMSSNLTSSLWSCLKSLQNELHAIFKGFLLMGGSLRGRALAWIGDCLHVNFRRGQIWNVHAMSLVTGERTASDAFTIGLAAVLLRLCQPLLKPQLKVLLVDPTYSGVPEDQRASRDVHMRAVDKETCLLPTDEGESRPMAEKYNFITECFFMAHKAIDLGYRVCTEKIMRLNRDIHRIQAAYQDQAAGGNVDAAATILQTLSVQSQKFLSLQNLILEPTNDALLQQFYEATAIWLAQVAATTEVPTGGASFAPQTMQEVKLPLVGPPSPLLKCIPEFIIENVVEHLTFTRNFNSQGAESYPEARAEIFTMILLFMGSAERVKNPHLRARLAEGLECLLPKQNQSLFQGSFHTNLFNTHPHRLELIPNLLRVFVGIEMTGQNVQFEQKFNYRRPMYIIMEYAWGVADHKECFKELAIEAERNMEALDPPLFLRFINLLINDAIFLLDESLNNLQQIRTLQAAQDAGQWNDLPGNERQQNMANLQHLGMMARFDNILGRDTINMLKLLTTEIKGIFCHNSMVDRVAAMLNYFLLNLVGPKKGNFKVKDKKEFEFDPASTVLQICQIYVNLQECEEFCLAVSQDGRSYSHKLFDGNPGNMLDKKVNAIIEKVLLVTLNKTPQRGRQLVFLEEVAERESLLSVDLLSQALFERLLLPNPWDFLVPTDVQDGEGGSVAEHRVFVYLCECLRRIEAARNENDSVTKEICEKISEAIIQNASTAIKQPDLYAEQSLWEQLLYIFSTSSGDLQIEGKFLNLVVKEVVASEGEESGMLLLQKIVHPFLQDVTQKVTRASLVTLDVWILSTLRCFVADKTNTALGRLLLDFSTPKKTVEEGVGGIAFAETLLGQLLSLSITPKRDEGTFEYYERPTEAMSSNLTSSLWSCLKSLQNELHAIFKGFLLMGGSLRGRALAWIGDCLHVNFRRGQIWNVHAMSLVTGERTASDAFTIGLAAVLLRLCQPLLKPQLKVLLVDPTYSGVPEDQRASRDVHMRAVDKETCLLPTDEGESRPMAEKYNFITECFFMAHKAIDLGYRVCTEKIMRLNRDIHRIQAAYQDQAAGGNVDAAATILQTLSVQSQKFLSLQNLILEPTNDALLQQFYEATAIWLAQVAATTEVPTGGASFAPQTMQEVKLPLVGPPSPLLKCIPEFIIENVVEHLTFTRNFNSQGAESYPEARAEIFTMILLFMGSAERVKNPPFACENVQFEQKFNYRRPMYIIMEYAWGVADHKECFKELAIEAERNMEALDPPLFLRFINLLINDAIFLLDESLNNLQQIRTLQAAQDAGQDTINMLKLLTTEIKGIFCHNSMVDRVAAMLNYFLLNLVGPKKGNFKVQRLDQQQKEDQEALADAPDEFLDPIMSTLMTDPVILPSSRVSVDRSTIARHLLSGQSDPFNRSPLTMDQVTVKCDNIRMETCSYATMPSNPQHSEAFPLPDLTPEQQKLLIDLRKRKQELLLEIQSHTKDTKDAKKLQKSCVDLTAHQKSEVTHQGNPQQQQDVHQVTRTVTESRDVVVDRRAGGRTERTEERKVVKVTTRTVIKQRVDFDNWSRDRRGLVFDDNGRVLNLARRLIDNEENLQFIDDADVTKVKYNHIRDQKQIKDELCEVVSEMESLDSQEDCKYSNKDKQMSIGRKKFNMDPKKGIEYLRENHLIRMDPQDVAYFLYKGEGLNKTAIGDYLGEKNDFNEQVLKAFVELHDFTNLILVQALRQFLWSFRLPGEAQKIDRMMECFAQRYCQLNPDIFTNTDTCYVLSFAIIMLNTSLHNPSVKDKPSIEQFISMNRGINNGGDLPRELLESLYESIRTEPFKIPQDDGNDLMHTFFNPDKEGWLWKQGGRYKSWKRRWFILNDNCLYYFEYTTDKEPRGIIPLENISVREISDRNKPHCFELYACGGADIIKACKTDSEGKVVEGKHTVYRMSAATEEDKQEWIKCLTQSISHSPFYDILVQRKKKALTKS</sequence>
<dbReference type="Gene3D" id="2.30.29.30">
    <property type="entry name" value="Pleckstrin-homology domain (PH domain)/Phosphotyrosine-binding domain (PTB)"/>
    <property type="match status" value="1"/>
</dbReference>
<dbReference type="GO" id="GO:0032012">
    <property type="term" value="P:regulation of ARF protein signal transduction"/>
    <property type="evidence" value="ECO:0007669"/>
    <property type="project" value="InterPro"/>
</dbReference>
<comment type="function">
    <text evidence="10">Ubiquitin-protein ligase that probably functions as an E3 ligase in conjunction with specific E1 and E2 ligases. May also function as an E4 ligase mediating the assembly of polyubiquitin chains on substrates ubiquitinated by another E3 ubiquitin ligase. Mediates 'Lys-48'-linked polyubiquitination of substrates.</text>
</comment>
<dbReference type="SUPFAM" id="SSF50729">
    <property type="entry name" value="PH domain-like"/>
    <property type="match status" value="1"/>
</dbReference>
<dbReference type="EMBL" id="GITU01003586">
    <property type="protein sequence ID" value="MBC1172289.1"/>
    <property type="molecule type" value="Transcribed_RNA"/>
</dbReference>
<evidence type="ECO:0000256" key="5">
    <source>
        <dbReference type="ARBA" id="ARBA00012483"/>
    </source>
</evidence>
<dbReference type="InterPro" id="IPR035999">
    <property type="entry name" value="Sec7_dom_sf"/>
</dbReference>
<dbReference type="SMART" id="SM00504">
    <property type="entry name" value="Ubox"/>
    <property type="match status" value="1"/>
</dbReference>
<evidence type="ECO:0000256" key="4">
    <source>
        <dbReference type="ARBA" id="ARBA00007434"/>
    </source>
</evidence>
<reference evidence="18" key="1">
    <citation type="submission" date="2012-05" db="EMBL/GenBank/DDBJ databases">
        <title>Whole Genome Assembly of Lutzomyia longipalpis.</title>
        <authorList>
            <person name="Richards S."/>
            <person name="Qu C."/>
            <person name="Dillon R."/>
            <person name="Worley K."/>
            <person name="Scherer S."/>
            <person name="Batterton M."/>
            <person name="Taylor A."/>
            <person name="Hawes A."/>
            <person name="Hernandez B."/>
            <person name="Kovar C."/>
            <person name="Mandapat C."/>
            <person name="Pham C."/>
            <person name="Qu C."/>
            <person name="Jing C."/>
            <person name="Bess C."/>
            <person name="Bandaranaike D."/>
            <person name="Ngo D."/>
            <person name="Ongeri F."/>
            <person name="Arias F."/>
            <person name="Lara F."/>
            <person name="Weissenberger G."/>
            <person name="Kamau G."/>
            <person name="Han H."/>
            <person name="Shen H."/>
            <person name="Dinh H."/>
            <person name="Khalil I."/>
            <person name="Jones J."/>
            <person name="Shafer J."/>
            <person name="Jayaseelan J."/>
            <person name="Quiroz J."/>
            <person name="Blankenburg K."/>
            <person name="Nguyen L."/>
            <person name="Jackson L."/>
            <person name="Francisco L."/>
            <person name="Tang L.-Y."/>
            <person name="Pu L.-L."/>
            <person name="Perales L."/>
            <person name="Lorensuhewa L."/>
            <person name="Munidasa M."/>
            <person name="Coyle M."/>
            <person name="Taylor M."/>
            <person name="Puazo M."/>
            <person name="Firestine M."/>
            <person name="Scheel M."/>
            <person name="Javaid M."/>
            <person name="Wang M."/>
            <person name="Li M."/>
            <person name="Tabassum N."/>
            <person name="Saada N."/>
            <person name="Osuji N."/>
            <person name="Aqrawi P."/>
            <person name="Fu Q."/>
            <person name="Thornton R."/>
            <person name="Raj R."/>
            <person name="Goodspeed R."/>
            <person name="Mata R."/>
            <person name="Najjar R."/>
            <person name="Gubbala S."/>
            <person name="Lee S."/>
            <person name="Denson S."/>
            <person name="Patil S."/>
            <person name="Macmil S."/>
            <person name="Qi S."/>
            <person name="Matskevitch T."/>
            <person name="Palculict T."/>
            <person name="Mathew T."/>
            <person name="Vee V."/>
            <person name="Velamala V."/>
            <person name="Korchina V."/>
            <person name="Cai W."/>
            <person name="Liu W."/>
            <person name="Dai W."/>
            <person name="Zou X."/>
            <person name="Zhu Y."/>
            <person name="Zhang Y."/>
            <person name="Wu Y.-Q."/>
            <person name="Xin Y."/>
            <person name="Nazarath L."/>
            <person name="Kovar C."/>
            <person name="Han Y."/>
            <person name="Muzny D."/>
            <person name="Gibbs R."/>
        </authorList>
    </citation>
    <scope>NUCLEOTIDE SEQUENCE [LARGE SCALE GENOMIC DNA]</scope>
    <source>
        <strain evidence="18">Jacobina</strain>
    </source>
</reference>
<dbReference type="GO" id="GO:0005085">
    <property type="term" value="F:guanyl-nucleotide exchange factor activity"/>
    <property type="evidence" value="ECO:0007669"/>
    <property type="project" value="InterPro"/>
</dbReference>
<comment type="pathway">
    <text evidence="3">Protein modification; protein ubiquitination.</text>
</comment>
<evidence type="ECO:0000313" key="18">
    <source>
        <dbReference type="Proteomes" id="UP000092461"/>
    </source>
</evidence>
<dbReference type="InterPro" id="IPR023394">
    <property type="entry name" value="Sec7_C_sf"/>
</dbReference>
<evidence type="ECO:0000259" key="15">
    <source>
        <dbReference type="PROSITE" id="PS51698"/>
    </source>
</evidence>
<dbReference type="VEuPathDB" id="VectorBase:LLOJ010001"/>
<keyword evidence="18" id="KW-1185">Reference proteome</keyword>
<dbReference type="InterPro" id="IPR045132">
    <property type="entry name" value="UBE4"/>
</dbReference>
<dbReference type="Gene3D" id="1.10.220.20">
    <property type="match status" value="1"/>
</dbReference>
<dbReference type="InterPro" id="IPR000904">
    <property type="entry name" value="Sec7_dom"/>
</dbReference>
<dbReference type="GO" id="GO:0006511">
    <property type="term" value="P:ubiquitin-dependent protein catabolic process"/>
    <property type="evidence" value="ECO:0007669"/>
    <property type="project" value="InterPro"/>
</dbReference>
<dbReference type="FunFam" id="2.30.29.30:FF:000309">
    <property type="entry name" value="Uncharacterized protein, isoform B"/>
    <property type="match status" value="1"/>
</dbReference>
<keyword evidence="8" id="KW-0833">Ubl conjugation pathway</keyword>
<evidence type="ECO:0000256" key="11">
    <source>
        <dbReference type="ARBA" id="ARBA00040077"/>
    </source>
</evidence>
<dbReference type="GO" id="GO:0000151">
    <property type="term" value="C:ubiquitin ligase complex"/>
    <property type="evidence" value="ECO:0007669"/>
    <property type="project" value="InterPro"/>
</dbReference>